<feature type="compositionally biased region" description="Low complexity" evidence="1">
    <location>
        <begin position="87"/>
        <end position="100"/>
    </location>
</feature>
<protein>
    <submittedName>
        <fullName evidence="2">Uncharacterized protein</fullName>
    </submittedName>
</protein>
<evidence type="ECO:0000256" key="1">
    <source>
        <dbReference type="SAM" id="MobiDB-lite"/>
    </source>
</evidence>
<dbReference type="Proteomes" id="UP000193067">
    <property type="component" value="Unassembled WGS sequence"/>
</dbReference>
<sequence length="100" mass="11292">MGWTITGRRMDSAISFSPTLHCVQHWARCRPSVQLTYPCSTKRTELIHMHTEQPWHLAVCTSCKRSDQETHHQHACHANPKQMPLVRHGATGSAAHASAR</sequence>
<evidence type="ECO:0000313" key="3">
    <source>
        <dbReference type="Proteomes" id="UP000193067"/>
    </source>
</evidence>
<proteinExistence type="predicted"/>
<gene>
    <name evidence="2" type="ORF">PYCCODRAFT_1252204</name>
</gene>
<evidence type="ECO:0000313" key="2">
    <source>
        <dbReference type="EMBL" id="OSC96754.1"/>
    </source>
</evidence>
<dbReference type="AlphaFoldDB" id="A0A1Y2I6H0"/>
<organism evidence="2 3">
    <name type="scientific">Trametes coccinea (strain BRFM310)</name>
    <name type="common">Pycnoporus coccineus</name>
    <dbReference type="NCBI Taxonomy" id="1353009"/>
    <lineage>
        <taxon>Eukaryota</taxon>
        <taxon>Fungi</taxon>
        <taxon>Dikarya</taxon>
        <taxon>Basidiomycota</taxon>
        <taxon>Agaricomycotina</taxon>
        <taxon>Agaricomycetes</taxon>
        <taxon>Polyporales</taxon>
        <taxon>Polyporaceae</taxon>
        <taxon>Trametes</taxon>
    </lineage>
</organism>
<reference evidence="2 3" key="1">
    <citation type="journal article" date="2015" name="Biotechnol. Biofuels">
        <title>Enhanced degradation of softwood versus hardwood by the white-rot fungus Pycnoporus coccineus.</title>
        <authorList>
            <person name="Couturier M."/>
            <person name="Navarro D."/>
            <person name="Chevret D."/>
            <person name="Henrissat B."/>
            <person name="Piumi F."/>
            <person name="Ruiz-Duenas F.J."/>
            <person name="Martinez A.T."/>
            <person name="Grigoriev I.V."/>
            <person name="Riley R."/>
            <person name="Lipzen A."/>
            <person name="Berrin J.G."/>
            <person name="Master E.R."/>
            <person name="Rosso M.N."/>
        </authorList>
    </citation>
    <scope>NUCLEOTIDE SEQUENCE [LARGE SCALE GENOMIC DNA]</scope>
    <source>
        <strain evidence="2 3">BRFM310</strain>
    </source>
</reference>
<accession>A0A1Y2I6H0</accession>
<feature type="region of interest" description="Disordered" evidence="1">
    <location>
        <begin position="71"/>
        <end position="100"/>
    </location>
</feature>
<dbReference type="EMBL" id="KZ084167">
    <property type="protein sequence ID" value="OSC96754.1"/>
    <property type="molecule type" value="Genomic_DNA"/>
</dbReference>
<name>A0A1Y2I6H0_TRAC3</name>
<keyword evidence="3" id="KW-1185">Reference proteome</keyword>